<evidence type="ECO:0008006" key="3">
    <source>
        <dbReference type="Google" id="ProtNLM"/>
    </source>
</evidence>
<accession>A0A0S1S3A6</accession>
<sequence length="96" mass="10551">MRKSLLAIFLSVIMLVGCESPQKVVPVVEKFNPSEVLSKPPAYAMIPPTDPTPLPYGADNAKNSAIVKKNNLEAADTRSKLLILQAYIRNIFTPQK</sequence>
<keyword evidence="2" id="KW-1185">Reference proteome</keyword>
<name>A0A0S1S3A6_9CAUD</name>
<dbReference type="PROSITE" id="PS51257">
    <property type="entry name" value="PROKAR_LIPOPROTEIN"/>
    <property type="match status" value="1"/>
</dbReference>
<organism evidence="1 2">
    <name type="scientific">Klebsiella phage vB_KpnM_KB57</name>
    <dbReference type="NCBI Taxonomy" id="1719140"/>
    <lineage>
        <taxon>Viruses</taxon>
        <taxon>Duplodnaviria</taxon>
        <taxon>Heunggongvirae</taxon>
        <taxon>Uroviricota</taxon>
        <taxon>Caudoviricetes</taxon>
        <taxon>Vequintavirinae</taxon>
        <taxon>Mydovirus</taxon>
        <taxon>Mydovirus KB57</taxon>
    </lineage>
</organism>
<dbReference type="GeneID" id="26523217"/>
<evidence type="ECO:0000313" key="2">
    <source>
        <dbReference type="Proteomes" id="UP000203990"/>
    </source>
</evidence>
<protein>
    <recommendedName>
        <fullName evidence="3">O-spanin</fullName>
    </recommendedName>
</protein>
<reference evidence="1 2" key="1">
    <citation type="submission" date="2015-10" db="EMBL/GenBank/DDBJ databases">
        <title>Complete genome sequence of Klebsiella pneumoniae bacteriophage vB_KpnM_KB57.</title>
        <authorList>
            <person name="Volozhantsev N.V."/>
            <person name="Popova A.V."/>
            <person name="Krasilnikova V.M."/>
            <person name="Bogun A.G."/>
        </authorList>
    </citation>
    <scope>NUCLEOTIDE SEQUENCE [LARGE SCALE GENOMIC DNA]</scope>
</reference>
<dbReference type="EMBL" id="KT934943">
    <property type="protein sequence ID" value="ALM02639.1"/>
    <property type="molecule type" value="Genomic_DNA"/>
</dbReference>
<dbReference type="Proteomes" id="UP000203990">
    <property type="component" value="Segment"/>
</dbReference>
<dbReference type="OrthoDB" id="24095at10239"/>
<dbReference type="RefSeq" id="YP_009187690.1">
    <property type="nucleotide sequence ID" value="NC_028659.1"/>
</dbReference>
<gene>
    <name evidence="1" type="ORF">KB57_077</name>
</gene>
<proteinExistence type="predicted"/>
<dbReference type="KEGG" id="vg:26523217"/>
<evidence type="ECO:0000313" key="1">
    <source>
        <dbReference type="EMBL" id="ALM02639.1"/>
    </source>
</evidence>